<gene>
    <name evidence="1" type="ORF">OSCT_1988</name>
</gene>
<evidence type="ECO:0000313" key="2">
    <source>
        <dbReference type="Proteomes" id="UP000054010"/>
    </source>
</evidence>
<dbReference type="STRING" id="765420.OSCT_1988"/>
<dbReference type="Proteomes" id="UP000054010">
    <property type="component" value="Unassembled WGS sequence"/>
</dbReference>
<sequence length="121" mass="13409">MGKQDTSDLPNLGDLRHEEQRCLAICAGKKCAKAGSTLILHAAQTALQEVGLDSSTRIVLTRCQDQCEDGPVVTVVPGGYPYLNMRSQDMRPIVTSHIRDGVPVADLLPRRWRRRLERGTE</sequence>
<keyword evidence="2" id="KW-1185">Reference proteome</keyword>
<protein>
    <recommendedName>
        <fullName evidence="3">(2Fe-2S) ferredoxin domain-containing protein</fullName>
    </recommendedName>
</protein>
<reference evidence="1 2" key="1">
    <citation type="journal article" date="2011" name="J. Bacteriol.">
        <title>Draft genome sequence of the anoxygenic filamentous phototrophic bacterium Oscillochloris trichoides subsp. DG-6.</title>
        <authorList>
            <person name="Kuznetsov B.B."/>
            <person name="Ivanovsky R.N."/>
            <person name="Keppen O.I."/>
            <person name="Sukhacheva M.V."/>
            <person name="Bumazhkin B.K."/>
            <person name="Patutina E.O."/>
            <person name="Beletsky A.V."/>
            <person name="Mardanov A.V."/>
            <person name="Baslerov R.V."/>
            <person name="Panteleeva A.N."/>
            <person name="Kolganova T.V."/>
            <person name="Ravin N.V."/>
            <person name="Skryabin K.G."/>
        </authorList>
    </citation>
    <scope>NUCLEOTIDE SEQUENCE [LARGE SCALE GENOMIC DNA]</scope>
    <source>
        <strain evidence="1 2">DG-6</strain>
    </source>
</reference>
<dbReference type="AlphaFoldDB" id="E1IF87"/>
<dbReference type="CDD" id="cd02980">
    <property type="entry name" value="TRX_Fd_family"/>
    <property type="match status" value="1"/>
</dbReference>
<dbReference type="InterPro" id="IPR036249">
    <property type="entry name" value="Thioredoxin-like_sf"/>
</dbReference>
<dbReference type="OrthoDB" id="9800597at2"/>
<accession>E1IF87</accession>
<dbReference type="SUPFAM" id="SSF52833">
    <property type="entry name" value="Thioredoxin-like"/>
    <property type="match status" value="1"/>
</dbReference>
<dbReference type="Gene3D" id="3.40.30.10">
    <property type="entry name" value="Glutaredoxin"/>
    <property type="match status" value="1"/>
</dbReference>
<proteinExistence type="predicted"/>
<name>E1IF87_9CHLR</name>
<dbReference type="HOGENOM" id="CLU_2035678_0_0_0"/>
<dbReference type="eggNOG" id="COG3411">
    <property type="taxonomic scope" value="Bacteria"/>
</dbReference>
<dbReference type="EMBL" id="ADVR01000083">
    <property type="protein sequence ID" value="EFO80152.1"/>
    <property type="molecule type" value="Genomic_DNA"/>
</dbReference>
<evidence type="ECO:0008006" key="3">
    <source>
        <dbReference type="Google" id="ProtNLM"/>
    </source>
</evidence>
<organism evidence="1 2">
    <name type="scientific">Oscillochloris trichoides DG-6</name>
    <dbReference type="NCBI Taxonomy" id="765420"/>
    <lineage>
        <taxon>Bacteria</taxon>
        <taxon>Bacillati</taxon>
        <taxon>Chloroflexota</taxon>
        <taxon>Chloroflexia</taxon>
        <taxon>Chloroflexales</taxon>
        <taxon>Chloroflexineae</taxon>
        <taxon>Oscillochloridaceae</taxon>
        <taxon>Oscillochloris</taxon>
    </lineage>
</organism>
<comment type="caution">
    <text evidence="1">The sequence shown here is derived from an EMBL/GenBank/DDBJ whole genome shotgun (WGS) entry which is preliminary data.</text>
</comment>
<evidence type="ECO:0000313" key="1">
    <source>
        <dbReference type="EMBL" id="EFO80152.1"/>
    </source>
</evidence>